<accession>A0ABM1YL56</accession>
<protein>
    <recommendedName>
        <fullName evidence="3">ZAD domain-containing protein</fullName>
    </recommendedName>
</protein>
<feature type="binding site" evidence="1">
    <location>
        <position position="6"/>
    </location>
    <ligand>
        <name>Zn(2+)</name>
        <dbReference type="ChEBI" id="CHEBI:29105"/>
    </ligand>
</feature>
<evidence type="ECO:0000259" key="3">
    <source>
        <dbReference type="PROSITE" id="PS51915"/>
    </source>
</evidence>
<reference evidence="5" key="1">
    <citation type="journal article" date="2015" name="Proc. Natl. Acad. Sci. U.S.A.">
        <title>Genome sequence of the Asian Tiger mosquito, Aedes albopictus, reveals insights into its biology, genetics, and evolution.</title>
        <authorList>
            <person name="Chen X.G."/>
            <person name="Jiang X."/>
            <person name="Gu J."/>
            <person name="Xu M."/>
            <person name="Wu Y."/>
            <person name="Deng Y."/>
            <person name="Zhang C."/>
            <person name="Bonizzoni M."/>
            <person name="Dermauw W."/>
            <person name="Vontas J."/>
            <person name="Armbruster P."/>
            <person name="Huang X."/>
            <person name="Yang Y."/>
            <person name="Zhang H."/>
            <person name="He W."/>
            <person name="Peng H."/>
            <person name="Liu Y."/>
            <person name="Wu K."/>
            <person name="Chen J."/>
            <person name="Lirakis M."/>
            <person name="Topalis P."/>
            <person name="Van Leeuwen T."/>
            <person name="Hall A.B."/>
            <person name="Jiang X."/>
            <person name="Thorpe C."/>
            <person name="Mueller R.L."/>
            <person name="Sun C."/>
            <person name="Waterhouse R.M."/>
            <person name="Yan G."/>
            <person name="Tu Z.J."/>
            <person name="Fang X."/>
            <person name="James A.A."/>
        </authorList>
    </citation>
    <scope>NUCLEOTIDE SEQUENCE [LARGE SCALE GENOMIC DNA]</scope>
    <source>
        <strain evidence="5">Foshan</strain>
    </source>
</reference>
<name>A0ABM1YL56_AEDAL</name>
<proteinExistence type="predicted"/>
<organism evidence="4 5">
    <name type="scientific">Aedes albopictus</name>
    <name type="common">Asian tiger mosquito</name>
    <name type="synonym">Stegomyia albopicta</name>
    <dbReference type="NCBI Taxonomy" id="7160"/>
    <lineage>
        <taxon>Eukaryota</taxon>
        <taxon>Metazoa</taxon>
        <taxon>Ecdysozoa</taxon>
        <taxon>Arthropoda</taxon>
        <taxon>Hexapoda</taxon>
        <taxon>Insecta</taxon>
        <taxon>Pterygota</taxon>
        <taxon>Neoptera</taxon>
        <taxon>Endopterygota</taxon>
        <taxon>Diptera</taxon>
        <taxon>Nematocera</taxon>
        <taxon>Culicoidea</taxon>
        <taxon>Culicidae</taxon>
        <taxon>Culicinae</taxon>
        <taxon>Aedini</taxon>
        <taxon>Aedes</taxon>
        <taxon>Stegomyia</taxon>
    </lineage>
</organism>
<feature type="domain" description="ZAD" evidence="3">
    <location>
        <begin position="4"/>
        <end position="81"/>
    </location>
</feature>
<dbReference type="EnsemblMetazoa" id="AALFPA23_010161.R14137">
    <property type="protein sequence ID" value="AALFPA23_010161.P14137"/>
    <property type="gene ID" value="AALFPA23_010161"/>
</dbReference>
<sequence>MEAGHCRTCSGSENFRPFSLYAVAEVTQEVIANMLLDVIGVQVSAEDGLPQHICSDCLIALSLAYSFRKQCYRADAKFRENCEKLPAFSTVDKLHQQHQAHDDSLFNGIVPKEEVDIDDYGLGRYAISLSAHQYPLTSQDVQFTDDGSISAGHNSSERCGDEMEPTEFVNVRDAASDHDSNSMVQPMNNDEPEMDGCFQEQNYLPDSAQRFNQSFNRQAMHTVVALPNRYSASQSCGLPKAVLGHLPRSQWTAQTLINRSKKGRLIVEAFASTNILPRKDRVFITHLIVDQFIDEFGKLTREELMLRAAELKCIFPTIEKHIWYQPTFYRDENGKKIKLGRIARGCLHDRNHNYSHTSGLGTKFKANEQSSPSPSRSFVDDAVTENEVTAYQETKRWFRCHQGQWDDIKERWKATSAVRLHEISKLNGITYQHLLDEYPVLTNNSGYQLVEQDFNFRYPDKSSDLLGRKFVHLRDRVKVLFDNEIPAQGKPLLSLLHRELTEDSRNTITAFLLFFFWPCTSIRLSNGTKWRPSVQDSRDSSILHLKSLTNYETTLSKLPHRNQLRDFPDCPIIIVIGSAIERVDRFFVRYQNVVIYETESFLKALEIALKIYKTYDISFPIGAAGFWNFLAHMLFDFEPPEDANKARILTLAATLRTQQPA</sequence>
<feature type="binding site" evidence="1">
    <location>
        <position position="9"/>
    </location>
    <ligand>
        <name>Zn(2+)</name>
        <dbReference type="ChEBI" id="CHEBI:29105"/>
    </ligand>
</feature>
<evidence type="ECO:0000256" key="2">
    <source>
        <dbReference type="SAM" id="MobiDB-lite"/>
    </source>
</evidence>
<keyword evidence="1" id="KW-0479">Metal-binding</keyword>
<dbReference type="PROSITE" id="PS51915">
    <property type="entry name" value="ZAD"/>
    <property type="match status" value="1"/>
</dbReference>
<dbReference type="Pfam" id="PF07776">
    <property type="entry name" value="zf-AD"/>
    <property type="match status" value="1"/>
</dbReference>
<dbReference type="RefSeq" id="XP_062705102.1">
    <property type="nucleotide sequence ID" value="XM_062849118.1"/>
</dbReference>
<feature type="binding site" evidence="1">
    <location>
        <position position="57"/>
    </location>
    <ligand>
        <name>Zn(2+)</name>
        <dbReference type="ChEBI" id="CHEBI:29105"/>
    </ligand>
</feature>
<dbReference type="InterPro" id="IPR012934">
    <property type="entry name" value="Znf_AD"/>
</dbReference>
<dbReference type="Proteomes" id="UP000069940">
    <property type="component" value="Unassembled WGS sequence"/>
</dbReference>
<reference evidence="4" key="2">
    <citation type="submission" date="2025-05" db="UniProtKB">
        <authorList>
            <consortium name="EnsemblMetazoa"/>
        </authorList>
    </citation>
    <scope>IDENTIFICATION</scope>
    <source>
        <strain evidence="4">Foshan</strain>
    </source>
</reference>
<evidence type="ECO:0000256" key="1">
    <source>
        <dbReference type="PROSITE-ProRule" id="PRU01263"/>
    </source>
</evidence>
<dbReference type="SMART" id="SM00868">
    <property type="entry name" value="zf-AD"/>
    <property type="match status" value="1"/>
</dbReference>
<evidence type="ECO:0000313" key="5">
    <source>
        <dbReference type="Proteomes" id="UP000069940"/>
    </source>
</evidence>
<evidence type="ECO:0000313" key="4">
    <source>
        <dbReference type="EnsemblMetazoa" id="AALFPA23_010161.P14137"/>
    </source>
</evidence>
<keyword evidence="1" id="KW-0862">Zinc</keyword>
<dbReference type="SUPFAM" id="SSF57716">
    <property type="entry name" value="Glucocorticoid receptor-like (DNA-binding domain)"/>
    <property type="match status" value="1"/>
</dbReference>
<dbReference type="GeneID" id="109398328"/>
<keyword evidence="1" id="KW-0863">Zinc-finger</keyword>
<feature type="compositionally biased region" description="Polar residues" evidence="2">
    <location>
        <begin position="367"/>
        <end position="376"/>
    </location>
</feature>
<feature type="region of interest" description="Disordered" evidence="2">
    <location>
        <begin position="358"/>
        <end position="379"/>
    </location>
</feature>
<dbReference type="Gene3D" id="3.40.1800.20">
    <property type="match status" value="1"/>
</dbReference>
<feature type="binding site" evidence="1">
    <location>
        <position position="54"/>
    </location>
    <ligand>
        <name>Zn(2+)</name>
        <dbReference type="ChEBI" id="CHEBI:29105"/>
    </ligand>
</feature>
<keyword evidence="5" id="KW-1185">Reference proteome</keyword>